<keyword evidence="3" id="KW-1185">Reference proteome</keyword>
<organism evidence="2 3">
    <name type="scientific">Methylovirgula ligni</name>
    <dbReference type="NCBI Taxonomy" id="569860"/>
    <lineage>
        <taxon>Bacteria</taxon>
        <taxon>Pseudomonadati</taxon>
        <taxon>Pseudomonadota</taxon>
        <taxon>Alphaproteobacteria</taxon>
        <taxon>Hyphomicrobiales</taxon>
        <taxon>Beijerinckiaceae</taxon>
        <taxon>Methylovirgula</taxon>
    </lineage>
</organism>
<protein>
    <recommendedName>
        <fullName evidence="4">Lipocalin-like protein</fullName>
    </recommendedName>
</protein>
<feature type="signal peptide" evidence="1">
    <location>
        <begin position="1"/>
        <end position="26"/>
    </location>
</feature>
<evidence type="ECO:0008006" key="4">
    <source>
        <dbReference type="Google" id="ProtNLM"/>
    </source>
</evidence>
<dbReference type="Proteomes" id="UP000256900">
    <property type="component" value="Unassembled WGS sequence"/>
</dbReference>
<keyword evidence="1" id="KW-0732">Signal</keyword>
<proteinExistence type="predicted"/>
<feature type="chain" id="PRO_5017612940" description="Lipocalin-like protein" evidence="1">
    <location>
        <begin position="27"/>
        <end position="163"/>
    </location>
</feature>
<reference evidence="2 3" key="1">
    <citation type="submission" date="2018-08" db="EMBL/GenBank/DDBJ databases">
        <title>Genomic Encyclopedia of Type Strains, Phase IV (KMG-IV): sequencing the most valuable type-strain genomes for metagenomic binning, comparative biology and taxonomic classification.</title>
        <authorList>
            <person name="Goeker M."/>
        </authorList>
    </citation>
    <scope>NUCLEOTIDE SEQUENCE [LARGE SCALE GENOMIC DNA]</scope>
    <source>
        <strain evidence="2 3">BW863</strain>
    </source>
</reference>
<dbReference type="EMBL" id="QUMO01000003">
    <property type="protein sequence ID" value="REF86419.1"/>
    <property type="molecule type" value="Genomic_DNA"/>
</dbReference>
<evidence type="ECO:0000313" key="2">
    <source>
        <dbReference type="EMBL" id="REF86419.1"/>
    </source>
</evidence>
<dbReference type="OrthoDB" id="8137995at2"/>
<evidence type="ECO:0000256" key="1">
    <source>
        <dbReference type="SAM" id="SignalP"/>
    </source>
</evidence>
<comment type="caution">
    <text evidence="2">The sequence shown here is derived from an EMBL/GenBank/DDBJ whole genome shotgun (WGS) entry which is preliminary data.</text>
</comment>
<accession>A0A3D9Z5H2</accession>
<evidence type="ECO:0000313" key="3">
    <source>
        <dbReference type="Proteomes" id="UP000256900"/>
    </source>
</evidence>
<dbReference type="RefSeq" id="WP_129396455.1">
    <property type="nucleotide sequence ID" value="NZ_CP025086.1"/>
</dbReference>
<name>A0A3D9Z5H2_9HYPH</name>
<gene>
    <name evidence="2" type="ORF">DES32_2471</name>
</gene>
<sequence>MPVKLSKCVSLAAVFFAAASFQAANAESALRPLAGYWLGAGTISMKNGTSERIRCKGSYAISPAGNALNQSLLCASDSYKFDVKSNVFENSPGVLTGSWGETTRNATGQLSGRVAGPHILADVAGVGFTAAISITTRGRQQSVTISPTGGTDVVRVAVSMRKE</sequence>
<dbReference type="AlphaFoldDB" id="A0A3D9Z5H2"/>